<feature type="region of interest" description="Disordered" evidence="1">
    <location>
        <begin position="158"/>
        <end position="177"/>
    </location>
</feature>
<evidence type="ECO:0000313" key="3">
    <source>
        <dbReference type="Proteomes" id="UP001221757"/>
    </source>
</evidence>
<gene>
    <name evidence="2" type="ORF">B0H17DRAFT_1149061</name>
</gene>
<organism evidence="2 3">
    <name type="scientific">Mycena rosella</name>
    <name type="common">Pink bonnet</name>
    <name type="synonym">Agaricus rosellus</name>
    <dbReference type="NCBI Taxonomy" id="1033263"/>
    <lineage>
        <taxon>Eukaryota</taxon>
        <taxon>Fungi</taxon>
        <taxon>Dikarya</taxon>
        <taxon>Basidiomycota</taxon>
        <taxon>Agaricomycotina</taxon>
        <taxon>Agaricomycetes</taxon>
        <taxon>Agaricomycetidae</taxon>
        <taxon>Agaricales</taxon>
        <taxon>Marasmiineae</taxon>
        <taxon>Mycenaceae</taxon>
        <taxon>Mycena</taxon>
    </lineage>
</organism>
<protein>
    <submittedName>
        <fullName evidence="2">Uncharacterized protein</fullName>
    </submittedName>
</protein>
<feature type="region of interest" description="Disordered" evidence="1">
    <location>
        <begin position="185"/>
        <end position="233"/>
    </location>
</feature>
<dbReference type="EMBL" id="JARKIE010000432">
    <property type="protein sequence ID" value="KAJ7640211.1"/>
    <property type="molecule type" value="Genomic_DNA"/>
</dbReference>
<comment type="caution">
    <text evidence="2">The sequence shown here is derived from an EMBL/GenBank/DDBJ whole genome shotgun (WGS) entry which is preliminary data.</text>
</comment>
<evidence type="ECO:0000256" key="1">
    <source>
        <dbReference type="SAM" id="MobiDB-lite"/>
    </source>
</evidence>
<name>A0AAD7C6G9_MYCRO</name>
<accession>A0AAD7C6G9</accession>
<dbReference type="Proteomes" id="UP001221757">
    <property type="component" value="Unassembled WGS sequence"/>
</dbReference>
<keyword evidence="3" id="KW-1185">Reference proteome</keyword>
<feature type="region of interest" description="Disordered" evidence="1">
    <location>
        <begin position="1078"/>
        <end position="1126"/>
    </location>
</feature>
<feature type="compositionally biased region" description="Polar residues" evidence="1">
    <location>
        <begin position="1092"/>
        <end position="1102"/>
    </location>
</feature>
<reference evidence="2" key="1">
    <citation type="submission" date="2023-03" db="EMBL/GenBank/DDBJ databases">
        <title>Massive genome expansion in bonnet fungi (Mycena s.s.) driven by repeated elements and novel gene families across ecological guilds.</title>
        <authorList>
            <consortium name="Lawrence Berkeley National Laboratory"/>
            <person name="Harder C.B."/>
            <person name="Miyauchi S."/>
            <person name="Viragh M."/>
            <person name="Kuo A."/>
            <person name="Thoen E."/>
            <person name="Andreopoulos B."/>
            <person name="Lu D."/>
            <person name="Skrede I."/>
            <person name="Drula E."/>
            <person name="Henrissat B."/>
            <person name="Morin E."/>
            <person name="Kohler A."/>
            <person name="Barry K."/>
            <person name="LaButti K."/>
            <person name="Morin E."/>
            <person name="Salamov A."/>
            <person name="Lipzen A."/>
            <person name="Mereny Z."/>
            <person name="Hegedus B."/>
            <person name="Baldrian P."/>
            <person name="Stursova M."/>
            <person name="Weitz H."/>
            <person name="Taylor A."/>
            <person name="Grigoriev I.V."/>
            <person name="Nagy L.G."/>
            <person name="Martin F."/>
            <person name="Kauserud H."/>
        </authorList>
    </citation>
    <scope>NUCLEOTIDE SEQUENCE</scope>
    <source>
        <strain evidence="2">CBHHK067</strain>
    </source>
</reference>
<evidence type="ECO:0000313" key="2">
    <source>
        <dbReference type="EMBL" id="KAJ7640211.1"/>
    </source>
</evidence>
<feature type="compositionally biased region" description="Polar residues" evidence="1">
    <location>
        <begin position="1"/>
        <end position="12"/>
    </location>
</feature>
<feature type="region of interest" description="Disordered" evidence="1">
    <location>
        <begin position="1"/>
        <end position="39"/>
    </location>
</feature>
<sequence>MTESNGWGSASGPSRVESVGAARRVESAGGADGRTKSAHQKRWCCIRGGSIAARGQDCVGNGGIASATVHLWQGRRDRRHCVPQGAEVLWGDLASGRSMRRRHNKPNAPLFIPGGEHNVSSDGGMAAASGQGLVGTETNYIPPRQKWHYIAMEEHPATHSTSWRRSSPPHLPATSAASTQFVSTVTHHGNHSPGPLGSRLSSEPIEDRRGTSPVGPSPIPSGSPAPGTSSPTAQHGLMARVVRGPDPGSFFLIEEATGLHIDVIDDESIVTPEDITCMVIASDTGPSEESDLPTQDSNATCAPHAIPLDARIAALISTLNQLWGALGTGRNRLFTTTAILIEHQGEARRGHETLLQIRDEVAAKLDSLHQKFCGRNDMLNTCVNSNVNAMRDLGISEALIGQILLDAACIRATRLPTPSFPIQHEAVAPDILAGINAASVSYGGNNQSHTGYLTADNDDGADIFGDFRTETDENIARIINRFVRWIEKLAAWMRTMFYGGADTDRYRVSILKNLLDGVALEWYIDFVESSDVNSTNPSDFVGILYALHHRFITTATTHHALHDFDAIRFRVEDGPLKLLDELDTCSRRLRKPMLELIIRQRFMKLIPAELHDDMRTMQGISTTYSSIQQMRMHSNQLWESYKTARGGGRGRTATMIPRVDTPSRNAITKKAIPHAAFPLRTTPNVAFQLHNGAAAHPGNPTNHQIPARNLAAAPGGKTRKCYKCGLFGHIGNSPICAKFHEPAPAREQPRVGAQRVLDSYAVDDKELTEEAHAEAIHNDWGGSQYEGESEHGDHSPDLQELMEVAGEEEARLGNEDEGIFDSNEYGPGDFGPESILNQLLAIPEAQMGLPEFTADEERHIMRELRLLHGYPNEPQTHYGPDLYAPGQVAAMMAELPRSLQLPSQISTSQGFPEFTPTEEQHVMQNLQLIYQYPNEPHTQFAPLAQAFESRHGAGPLTQSAAREWDIILLLQLAEHLQDEGQAIPLTNIPGPDEPSACDLSTTEADNLVSMSNRLAVRTADLNTHYDQFVAVNQAVHQALVIVRDQQRSMRSDGPYTDLRPLLRAPMSEPPLRVVVISDDESEDSEPEGGLRGTNTSATSGGESTPPPSYPGTPESAGNVSQLEEDSDAELWVDPTLDTPNNALLDHPAIMAEEPPTYMHTMRVDKTARLEEEVTRHYAHEHDSRIRNELSWPMTGPANDRNLQTAAAWESIPGILSVPANDDEPLDECRVWIRGSNFDYGDQFIHYEMSEEDLRNDSGDQPDSPDQISDIVVVNHSWPTAEPRDEDPCILRSIVMLSDTQAQHYFTFVDHRSTLYIKIQELPDTHYLNPDFWLAHNRALAEAIHNQAAERQLEPRTDYTIGTWAEDQEHPLRDRRGMRDTSLHLFPGDTFHDRLASLDPEDDNRSANPGYRVQLLTQHVEHLSNVNRREIHELDQPTRLRKDIACLSAQVEIAGTLAYMLFDSSINIDSITPEFARATGCKPIKLKEQVTLQLGCVGSRSKISFGTRPPVNFGGIKGHVYFDQANSTDTMAS</sequence>
<proteinExistence type="predicted"/>